<organism evidence="1 2">
    <name type="scientific">Corallococcus exercitus</name>
    <dbReference type="NCBI Taxonomy" id="2316736"/>
    <lineage>
        <taxon>Bacteria</taxon>
        <taxon>Pseudomonadati</taxon>
        <taxon>Myxococcota</taxon>
        <taxon>Myxococcia</taxon>
        <taxon>Myxococcales</taxon>
        <taxon>Cystobacterineae</taxon>
        <taxon>Myxococcaceae</taxon>
        <taxon>Corallococcus</taxon>
    </lineage>
</organism>
<reference evidence="1 2" key="1">
    <citation type="submission" date="2020-05" db="EMBL/GenBank/DDBJ databases">
        <authorList>
            <person name="Whitworth D."/>
        </authorList>
    </citation>
    <scope>NUCLEOTIDE SEQUENCE [LARGE SCALE GENOMIC DNA]</scope>
    <source>
        <strain evidence="1 2">CA046A</strain>
    </source>
</reference>
<dbReference type="EMBL" id="JABFJW010000485">
    <property type="protein sequence ID" value="NOK14519.1"/>
    <property type="molecule type" value="Genomic_DNA"/>
</dbReference>
<comment type="caution">
    <text evidence="1">The sequence shown here is derived from an EMBL/GenBank/DDBJ whole genome shotgun (WGS) entry which is preliminary data.</text>
</comment>
<evidence type="ECO:0000313" key="2">
    <source>
        <dbReference type="Proteomes" id="UP000528460"/>
    </source>
</evidence>
<dbReference type="AlphaFoldDB" id="A0A7Y4K0L4"/>
<proteinExistence type="predicted"/>
<gene>
    <name evidence="1" type="ORF">HNS30_36400</name>
</gene>
<name>A0A7Y4K0L4_9BACT</name>
<dbReference type="Proteomes" id="UP000528460">
    <property type="component" value="Unassembled WGS sequence"/>
</dbReference>
<protein>
    <submittedName>
        <fullName evidence="1">Uncharacterized protein</fullName>
    </submittedName>
</protein>
<evidence type="ECO:0000313" key="1">
    <source>
        <dbReference type="EMBL" id="NOK14519.1"/>
    </source>
</evidence>
<sequence length="93" mass="10295">MNWPPQRLRMKHYWMFAVTELVALRVNVQLWVFAPALLQAPDQMALRPLEAVSLTEVPSLKVALPVVPTFTSRPAGVEVTFSPDLPVAVSVSA</sequence>
<accession>A0A7Y4K0L4</accession>